<keyword evidence="1" id="KW-1133">Transmembrane helix</keyword>
<accession>A0A4Q7EA18</accession>
<reference evidence="2 3" key="1">
    <citation type="submission" date="2018-11" db="EMBL/GenBank/DDBJ databases">
        <title>Whole genome sequencing of an environmental sample.</title>
        <authorList>
            <person name="Sarangi A.N."/>
            <person name="Singh D."/>
            <person name="Tripathy S."/>
        </authorList>
    </citation>
    <scope>NUCLEOTIDE SEQUENCE [LARGE SCALE GENOMIC DNA]</scope>
    <source>
        <strain evidence="2 3">Lakshadweep</strain>
    </source>
</reference>
<comment type="caution">
    <text evidence="2">The sequence shown here is derived from an EMBL/GenBank/DDBJ whole genome shotgun (WGS) entry which is preliminary data.</text>
</comment>
<evidence type="ECO:0000313" key="3">
    <source>
        <dbReference type="Proteomes" id="UP000292459"/>
    </source>
</evidence>
<dbReference type="AlphaFoldDB" id="A0A4Q7EA18"/>
<feature type="transmembrane region" description="Helical" evidence="1">
    <location>
        <begin position="12"/>
        <end position="34"/>
    </location>
</feature>
<feature type="transmembrane region" description="Helical" evidence="1">
    <location>
        <begin position="46"/>
        <end position="67"/>
    </location>
</feature>
<sequence length="75" mass="7789">MPSSYLTDLPDLAAIGLPLSVVVMTLLHCLIGLVAAQIAQRKGADLGFWLIWGMVGGTLSLITALRLPPAASSDS</sequence>
<proteinExistence type="predicted"/>
<dbReference type="RefSeq" id="WP_044151289.1">
    <property type="nucleotide sequence ID" value="NZ_QVFV01000002.1"/>
</dbReference>
<evidence type="ECO:0000256" key="1">
    <source>
        <dbReference type="SAM" id="Phobius"/>
    </source>
</evidence>
<keyword evidence="1" id="KW-0812">Transmembrane</keyword>
<dbReference type="OrthoDB" id="468246at2"/>
<evidence type="ECO:0000313" key="2">
    <source>
        <dbReference type="EMBL" id="RZM79438.1"/>
    </source>
</evidence>
<gene>
    <name evidence="2" type="ORF">DYY88_11910</name>
</gene>
<keyword evidence="1" id="KW-0472">Membrane</keyword>
<organism evidence="2 3">
    <name type="scientific">Leptolyngbya iicbica LK</name>
    <dbReference type="NCBI Taxonomy" id="2294035"/>
    <lineage>
        <taxon>Bacteria</taxon>
        <taxon>Bacillati</taxon>
        <taxon>Cyanobacteriota</taxon>
        <taxon>Cyanophyceae</taxon>
        <taxon>Leptolyngbyales</taxon>
        <taxon>Leptolyngbyaceae</taxon>
        <taxon>Leptolyngbya group</taxon>
        <taxon>Leptolyngbya</taxon>
        <taxon>Leptolyngbya iicbica</taxon>
    </lineage>
</organism>
<protein>
    <submittedName>
        <fullName evidence="2">Uncharacterized protein</fullName>
    </submittedName>
</protein>
<name>A0A4Q7EA18_9CYAN</name>
<dbReference type="EMBL" id="QVFV01000002">
    <property type="protein sequence ID" value="RZM79438.1"/>
    <property type="molecule type" value="Genomic_DNA"/>
</dbReference>
<keyword evidence="3" id="KW-1185">Reference proteome</keyword>
<dbReference type="Proteomes" id="UP000292459">
    <property type="component" value="Unassembled WGS sequence"/>
</dbReference>